<keyword evidence="3" id="KW-1185">Reference proteome</keyword>
<protein>
    <submittedName>
        <fullName evidence="2">Uncharacterized protein</fullName>
    </submittedName>
</protein>
<gene>
    <name evidence="2" type="ORF">C0Q70_02621</name>
</gene>
<organism evidence="2 3">
    <name type="scientific">Pomacea canaliculata</name>
    <name type="common">Golden apple snail</name>
    <dbReference type="NCBI Taxonomy" id="400727"/>
    <lineage>
        <taxon>Eukaryota</taxon>
        <taxon>Metazoa</taxon>
        <taxon>Spiralia</taxon>
        <taxon>Lophotrochozoa</taxon>
        <taxon>Mollusca</taxon>
        <taxon>Gastropoda</taxon>
        <taxon>Caenogastropoda</taxon>
        <taxon>Architaenioglossa</taxon>
        <taxon>Ampullarioidea</taxon>
        <taxon>Ampullariidae</taxon>
        <taxon>Pomacea</taxon>
    </lineage>
</organism>
<feature type="compositionally biased region" description="Basic and acidic residues" evidence="1">
    <location>
        <begin position="1"/>
        <end position="17"/>
    </location>
</feature>
<sequence>MFTLEKEDNQKKYKTMTEDEDGTECISQVYKHDSRGRRKAEELISEKGRKVSRESVTQTKTA</sequence>
<dbReference type="AlphaFoldDB" id="A0A2T7PQG4"/>
<evidence type="ECO:0000313" key="2">
    <source>
        <dbReference type="EMBL" id="PVD35658.1"/>
    </source>
</evidence>
<accession>A0A2T7PQG4</accession>
<feature type="compositionally biased region" description="Basic and acidic residues" evidence="1">
    <location>
        <begin position="39"/>
        <end position="53"/>
    </location>
</feature>
<feature type="region of interest" description="Disordered" evidence="1">
    <location>
        <begin position="1"/>
        <end position="62"/>
    </location>
</feature>
<evidence type="ECO:0000313" key="3">
    <source>
        <dbReference type="Proteomes" id="UP000245119"/>
    </source>
</evidence>
<comment type="caution">
    <text evidence="2">The sequence shown here is derived from an EMBL/GenBank/DDBJ whole genome shotgun (WGS) entry which is preliminary data.</text>
</comment>
<dbReference type="Proteomes" id="UP000245119">
    <property type="component" value="Linkage Group LG2"/>
</dbReference>
<reference evidence="2 3" key="1">
    <citation type="submission" date="2018-04" db="EMBL/GenBank/DDBJ databases">
        <title>The genome of golden apple snail Pomacea canaliculata provides insight into stress tolerance and invasive adaptation.</title>
        <authorList>
            <person name="Liu C."/>
            <person name="Liu B."/>
            <person name="Ren Y."/>
            <person name="Zhang Y."/>
            <person name="Wang H."/>
            <person name="Li S."/>
            <person name="Jiang F."/>
            <person name="Yin L."/>
            <person name="Zhang G."/>
            <person name="Qian W."/>
            <person name="Fan W."/>
        </authorList>
    </citation>
    <scope>NUCLEOTIDE SEQUENCE [LARGE SCALE GENOMIC DNA]</scope>
    <source>
        <strain evidence="2">SZHN2017</strain>
        <tissue evidence="2">Muscle</tissue>
    </source>
</reference>
<name>A0A2T7PQG4_POMCA</name>
<evidence type="ECO:0000256" key="1">
    <source>
        <dbReference type="SAM" id="MobiDB-lite"/>
    </source>
</evidence>
<dbReference type="EMBL" id="PZQS01000002">
    <property type="protein sequence ID" value="PVD35658.1"/>
    <property type="molecule type" value="Genomic_DNA"/>
</dbReference>
<proteinExistence type="predicted"/>